<dbReference type="InterPro" id="IPR013130">
    <property type="entry name" value="Fe3_Rdtase_TM_dom"/>
</dbReference>
<feature type="transmembrane region" description="Helical" evidence="5">
    <location>
        <begin position="181"/>
        <end position="200"/>
    </location>
</feature>
<feature type="domain" description="Ferric oxidoreductase" evidence="6">
    <location>
        <begin position="77"/>
        <end position="203"/>
    </location>
</feature>
<evidence type="ECO:0000256" key="5">
    <source>
        <dbReference type="SAM" id="Phobius"/>
    </source>
</evidence>
<evidence type="ECO:0000313" key="7">
    <source>
        <dbReference type="EMBL" id="GMH46730.1"/>
    </source>
</evidence>
<feature type="transmembrane region" description="Helical" evidence="5">
    <location>
        <begin position="37"/>
        <end position="56"/>
    </location>
</feature>
<feature type="transmembrane region" description="Helical" evidence="5">
    <location>
        <begin position="109"/>
        <end position="128"/>
    </location>
</feature>
<dbReference type="Proteomes" id="UP001165082">
    <property type="component" value="Unassembled WGS sequence"/>
</dbReference>
<proteinExistence type="predicted"/>
<evidence type="ECO:0000313" key="8">
    <source>
        <dbReference type="Proteomes" id="UP001165082"/>
    </source>
</evidence>
<dbReference type="Pfam" id="PF01794">
    <property type="entry name" value="Ferric_reduct"/>
    <property type="match status" value="1"/>
</dbReference>
<keyword evidence="4 5" id="KW-0472">Membrane</keyword>
<comment type="subcellular location">
    <subcellularLocation>
        <location evidence="1">Membrane</location>
        <topology evidence="1">Multi-pass membrane protein</topology>
    </subcellularLocation>
</comment>
<comment type="caution">
    <text evidence="7">The sequence shown here is derived from an EMBL/GenBank/DDBJ whole genome shotgun (WGS) entry which is preliminary data.</text>
</comment>
<keyword evidence="8" id="KW-1185">Reference proteome</keyword>
<dbReference type="EMBL" id="BRXZ01004319">
    <property type="protein sequence ID" value="GMH46730.1"/>
    <property type="molecule type" value="Genomic_DNA"/>
</dbReference>
<protein>
    <recommendedName>
        <fullName evidence="6">Ferric oxidoreductase domain-containing protein</fullName>
    </recommendedName>
</protein>
<evidence type="ECO:0000256" key="4">
    <source>
        <dbReference type="ARBA" id="ARBA00023136"/>
    </source>
</evidence>
<dbReference type="GO" id="GO:0016020">
    <property type="term" value="C:membrane"/>
    <property type="evidence" value="ECO:0007669"/>
    <property type="project" value="UniProtKB-SubCell"/>
</dbReference>
<reference evidence="7" key="1">
    <citation type="submission" date="2022-07" db="EMBL/GenBank/DDBJ databases">
        <title>Genome analysis of Parmales, a sister group of diatoms, reveals the evolutionary specialization of diatoms from phago-mixotrophs to photoautotrophs.</title>
        <authorList>
            <person name="Ban H."/>
            <person name="Sato S."/>
            <person name="Yoshikawa S."/>
            <person name="Kazumasa Y."/>
            <person name="Nakamura Y."/>
            <person name="Ichinomiya M."/>
            <person name="Saitoh K."/>
            <person name="Sato N."/>
            <person name="Blanc-Mathieu R."/>
            <person name="Endo H."/>
            <person name="Kuwata A."/>
            <person name="Ogata H."/>
        </authorList>
    </citation>
    <scope>NUCLEOTIDE SEQUENCE</scope>
</reference>
<dbReference type="OrthoDB" id="47096at2759"/>
<keyword evidence="2 5" id="KW-0812">Transmembrane</keyword>
<dbReference type="AlphaFoldDB" id="A0A9W7DLM2"/>
<organism evidence="7 8">
    <name type="scientific">Triparma retinervis</name>
    <dbReference type="NCBI Taxonomy" id="2557542"/>
    <lineage>
        <taxon>Eukaryota</taxon>
        <taxon>Sar</taxon>
        <taxon>Stramenopiles</taxon>
        <taxon>Ochrophyta</taxon>
        <taxon>Bolidophyceae</taxon>
        <taxon>Parmales</taxon>
        <taxon>Triparmaceae</taxon>
        <taxon>Triparma</taxon>
    </lineage>
</organism>
<evidence type="ECO:0000256" key="2">
    <source>
        <dbReference type="ARBA" id="ARBA00022692"/>
    </source>
</evidence>
<feature type="transmembrane region" description="Helical" evidence="5">
    <location>
        <begin position="68"/>
        <end position="89"/>
    </location>
</feature>
<gene>
    <name evidence="7" type="ORF">TrRE_jg12590</name>
</gene>
<keyword evidence="3 5" id="KW-1133">Transmembrane helix</keyword>
<evidence type="ECO:0000259" key="6">
    <source>
        <dbReference type="Pfam" id="PF01794"/>
    </source>
</evidence>
<name>A0A9W7DLM2_9STRA</name>
<sequence length="203" mass="22709">MGLVHAVKFITWKLRGKLRGSASTSPPPTLPTLSIPLPHHVIYLTLQFAFIQNAITRHYSDGARGDKLWMEIGNVFAFTALYNFSLFLIPVSRGIYLLRGIATEETALAWHRISGVYCILELFLHFLIHAARYNNDEGANKPGLFGWLVVPPKQCWSTSGAVDVGYDCDDCTCYHLKRNAVGFYSLTCMTALALLSVPTVRRM</sequence>
<evidence type="ECO:0000256" key="3">
    <source>
        <dbReference type="ARBA" id="ARBA00022989"/>
    </source>
</evidence>
<feature type="non-terminal residue" evidence="7">
    <location>
        <position position="1"/>
    </location>
</feature>
<evidence type="ECO:0000256" key="1">
    <source>
        <dbReference type="ARBA" id="ARBA00004141"/>
    </source>
</evidence>
<accession>A0A9W7DLM2</accession>